<name>A0A0M3IPY9_ASCLU</name>
<sequence length="83" mass="9924">MVTTLKRAQQNLNRNTIADEQWYRAQAWRCDYATVGAVVNYHQFTEICRVVFFERVEQEASQEQADPLGRKFKLDLRLRNERC</sequence>
<dbReference type="WBParaSite" id="ALUE_0002081701-mRNA-1">
    <property type="protein sequence ID" value="ALUE_0002081701-mRNA-1"/>
    <property type="gene ID" value="ALUE_0002081701"/>
</dbReference>
<protein>
    <submittedName>
        <fullName evidence="2">XRN2-binding (XTBD) domain-containing protein</fullName>
    </submittedName>
</protein>
<dbReference type="Proteomes" id="UP000036681">
    <property type="component" value="Unplaced"/>
</dbReference>
<reference evidence="2" key="1">
    <citation type="submission" date="2017-02" db="UniProtKB">
        <authorList>
            <consortium name="WormBaseParasite"/>
        </authorList>
    </citation>
    <scope>IDENTIFICATION</scope>
</reference>
<organism evidence="1 2">
    <name type="scientific">Ascaris lumbricoides</name>
    <name type="common">Giant roundworm</name>
    <dbReference type="NCBI Taxonomy" id="6252"/>
    <lineage>
        <taxon>Eukaryota</taxon>
        <taxon>Metazoa</taxon>
        <taxon>Ecdysozoa</taxon>
        <taxon>Nematoda</taxon>
        <taxon>Chromadorea</taxon>
        <taxon>Rhabditida</taxon>
        <taxon>Spirurina</taxon>
        <taxon>Ascaridomorpha</taxon>
        <taxon>Ascaridoidea</taxon>
        <taxon>Ascarididae</taxon>
        <taxon>Ascaris</taxon>
    </lineage>
</organism>
<evidence type="ECO:0000313" key="1">
    <source>
        <dbReference type="Proteomes" id="UP000036681"/>
    </source>
</evidence>
<proteinExistence type="predicted"/>
<keyword evidence="1" id="KW-1185">Reference proteome</keyword>
<accession>A0A0M3IPY9</accession>
<evidence type="ECO:0000313" key="2">
    <source>
        <dbReference type="WBParaSite" id="ALUE_0002081701-mRNA-1"/>
    </source>
</evidence>
<dbReference type="AlphaFoldDB" id="A0A0M3IPY9"/>